<evidence type="ECO:0000256" key="1">
    <source>
        <dbReference type="ARBA" id="ARBA00022857"/>
    </source>
</evidence>
<keyword evidence="5" id="KW-1185">Reference proteome</keyword>
<keyword evidence="1" id="KW-0521">NADP</keyword>
<dbReference type="InterPro" id="IPR013154">
    <property type="entry name" value="ADH-like_N"/>
</dbReference>
<sequence>MIGAVATTPGPAADVVRITDLAEPPPPGPGEVRVRLAASTVNPSDLVTVSGAYGSRTAFPFVPGFEGVGVVTAAGPGVRGGMVGRRVLPIGSAGNWQEARNLSADWCVAVPDDIADRDACFAYINPLTAVAMVDRHITGGTRAVVVDAAASTIAGHLAELLRLRGIAPVGLVRGSGTGAVADPSAWAAVLDAEDPDAPARLREALGGPTADVVFDCVGGPGGVHLTEVLRPGGVLVHYGLLSGVPLPAACFAGDRGTRVEMFRLRDLVHSGRTPLADLFRPVFGHLRQGRLRTRLGGSHRLGDLEAVLGSPGRGGAKPLITFP</sequence>
<dbReference type="GO" id="GO:0016651">
    <property type="term" value="F:oxidoreductase activity, acting on NAD(P)H"/>
    <property type="evidence" value="ECO:0007669"/>
    <property type="project" value="TreeGrafter"/>
</dbReference>
<dbReference type="InterPro" id="IPR020843">
    <property type="entry name" value="ER"/>
</dbReference>
<dbReference type="STRING" id="758803.SAMN05421803_110191"/>
<dbReference type="RefSeq" id="WP_073380461.1">
    <property type="nucleotide sequence ID" value="NZ_FQZK01000010.1"/>
</dbReference>
<evidence type="ECO:0000256" key="2">
    <source>
        <dbReference type="ARBA" id="ARBA00023002"/>
    </source>
</evidence>
<dbReference type="PANTHER" id="PTHR48106">
    <property type="entry name" value="QUINONE OXIDOREDUCTASE PIG3-RELATED"/>
    <property type="match status" value="1"/>
</dbReference>
<dbReference type="AlphaFoldDB" id="A0A1M6MSA7"/>
<accession>A0A1M6MSA7</accession>
<dbReference type="SUPFAM" id="SSF51735">
    <property type="entry name" value="NAD(P)-binding Rossmann-fold domains"/>
    <property type="match status" value="1"/>
</dbReference>
<dbReference type="GO" id="GO:0070402">
    <property type="term" value="F:NADPH binding"/>
    <property type="evidence" value="ECO:0007669"/>
    <property type="project" value="TreeGrafter"/>
</dbReference>
<reference evidence="4 5" key="1">
    <citation type="submission" date="2016-11" db="EMBL/GenBank/DDBJ databases">
        <authorList>
            <person name="Jaros S."/>
            <person name="Januszkiewicz K."/>
            <person name="Wedrychowicz H."/>
        </authorList>
    </citation>
    <scope>NUCLEOTIDE SEQUENCE [LARGE SCALE GENOMIC DNA]</scope>
    <source>
        <strain evidence="4 5">CGMCC 4.5723</strain>
    </source>
</reference>
<name>A0A1M6MSA7_9ACTN</name>
<evidence type="ECO:0000313" key="5">
    <source>
        <dbReference type="Proteomes" id="UP000184452"/>
    </source>
</evidence>
<dbReference type="SMART" id="SM00829">
    <property type="entry name" value="PKS_ER"/>
    <property type="match status" value="1"/>
</dbReference>
<feature type="domain" description="Enoyl reductase (ER)" evidence="3">
    <location>
        <begin position="10"/>
        <end position="291"/>
    </location>
</feature>
<proteinExistence type="predicted"/>
<dbReference type="Pfam" id="PF13602">
    <property type="entry name" value="ADH_zinc_N_2"/>
    <property type="match status" value="1"/>
</dbReference>
<dbReference type="InterPro" id="IPR011032">
    <property type="entry name" value="GroES-like_sf"/>
</dbReference>
<evidence type="ECO:0000259" key="3">
    <source>
        <dbReference type="SMART" id="SM00829"/>
    </source>
</evidence>
<protein>
    <submittedName>
        <fullName evidence="4">NADPH:quinone reductase</fullName>
    </submittedName>
</protein>
<dbReference type="Gene3D" id="3.90.180.10">
    <property type="entry name" value="Medium-chain alcohol dehydrogenases, catalytic domain"/>
    <property type="match status" value="1"/>
</dbReference>
<evidence type="ECO:0000313" key="4">
    <source>
        <dbReference type="EMBL" id="SHJ86286.1"/>
    </source>
</evidence>
<gene>
    <name evidence="4" type="ORF">SAMN05421803_110191</name>
</gene>
<dbReference type="OrthoDB" id="9792162at2"/>
<dbReference type="Pfam" id="PF08240">
    <property type="entry name" value="ADH_N"/>
    <property type="match status" value="1"/>
</dbReference>
<dbReference type="InterPro" id="IPR036291">
    <property type="entry name" value="NAD(P)-bd_dom_sf"/>
</dbReference>
<keyword evidence="2" id="KW-0560">Oxidoreductase</keyword>
<dbReference type="CDD" id="cd05282">
    <property type="entry name" value="ETR_like"/>
    <property type="match status" value="1"/>
</dbReference>
<organism evidence="4 5">
    <name type="scientific">Nocardiopsis flavescens</name>
    <dbReference type="NCBI Taxonomy" id="758803"/>
    <lineage>
        <taxon>Bacteria</taxon>
        <taxon>Bacillati</taxon>
        <taxon>Actinomycetota</taxon>
        <taxon>Actinomycetes</taxon>
        <taxon>Streptosporangiales</taxon>
        <taxon>Nocardiopsidaceae</taxon>
        <taxon>Nocardiopsis</taxon>
    </lineage>
</organism>
<dbReference type="Gene3D" id="3.40.50.720">
    <property type="entry name" value="NAD(P)-binding Rossmann-like Domain"/>
    <property type="match status" value="1"/>
</dbReference>
<dbReference type="SUPFAM" id="SSF50129">
    <property type="entry name" value="GroES-like"/>
    <property type="match status" value="1"/>
</dbReference>
<dbReference type="PANTHER" id="PTHR48106:SF18">
    <property type="entry name" value="QUINONE OXIDOREDUCTASE PIG3"/>
    <property type="match status" value="1"/>
</dbReference>
<dbReference type="Proteomes" id="UP000184452">
    <property type="component" value="Unassembled WGS sequence"/>
</dbReference>
<dbReference type="EMBL" id="FQZK01000010">
    <property type="protein sequence ID" value="SHJ86286.1"/>
    <property type="molecule type" value="Genomic_DNA"/>
</dbReference>